<evidence type="ECO:0000313" key="1">
    <source>
        <dbReference type="EMBL" id="MPM77386.1"/>
    </source>
</evidence>
<evidence type="ECO:0008006" key="2">
    <source>
        <dbReference type="Google" id="ProtNLM"/>
    </source>
</evidence>
<dbReference type="Pfam" id="PF04519">
    <property type="entry name" value="Bactofilin"/>
    <property type="match status" value="1"/>
</dbReference>
<dbReference type="AlphaFoldDB" id="A0A645CK94"/>
<accession>A0A645CK94</accession>
<protein>
    <recommendedName>
        <fullName evidence="2">Polymer-forming cytoskeletal</fullName>
    </recommendedName>
</protein>
<name>A0A645CK94_9ZZZZ</name>
<comment type="caution">
    <text evidence="1">The sequence shown here is derived from an EMBL/GenBank/DDBJ whole genome shotgun (WGS) entry which is preliminary data.</text>
</comment>
<reference evidence="1" key="1">
    <citation type="submission" date="2019-08" db="EMBL/GenBank/DDBJ databases">
        <authorList>
            <person name="Kucharzyk K."/>
            <person name="Murdoch R.W."/>
            <person name="Higgins S."/>
            <person name="Loffler F."/>
        </authorList>
    </citation>
    <scope>NUCLEOTIDE SEQUENCE</scope>
</reference>
<dbReference type="InterPro" id="IPR007607">
    <property type="entry name" value="BacA/B"/>
</dbReference>
<sequence>MFGKKEQNKPLGRIDSLIGAGTRVEGAVYFTGGLRVDGEVKGSIQAVEGASSSTLILSEHARVEGAVRVGHLVTNGSVVGPVVVTESLEMQSKARIVGDVEYATIEMHQGAVIEGRLVNAIGQSVELKGATPA</sequence>
<dbReference type="EMBL" id="VSSQ01027911">
    <property type="protein sequence ID" value="MPM77386.1"/>
    <property type="molecule type" value="Genomic_DNA"/>
</dbReference>
<proteinExistence type="predicted"/>
<dbReference type="PANTHER" id="PTHR35024">
    <property type="entry name" value="HYPOTHETICAL CYTOSOLIC PROTEIN"/>
    <property type="match status" value="1"/>
</dbReference>
<gene>
    <name evidence="1" type="ORF">SDC9_124389</name>
</gene>
<organism evidence="1">
    <name type="scientific">bioreactor metagenome</name>
    <dbReference type="NCBI Taxonomy" id="1076179"/>
    <lineage>
        <taxon>unclassified sequences</taxon>
        <taxon>metagenomes</taxon>
        <taxon>ecological metagenomes</taxon>
    </lineage>
</organism>
<dbReference type="PANTHER" id="PTHR35024:SF4">
    <property type="entry name" value="POLYMER-FORMING CYTOSKELETAL PROTEIN"/>
    <property type="match status" value="1"/>
</dbReference>